<feature type="domain" description="Glycosyl hydrolases family 2 sugar binding" evidence="13">
    <location>
        <begin position="55"/>
        <end position="195"/>
    </location>
</feature>
<dbReference type="InterPro" id="IPR006104">
    <property type="entry name" value="Glyco_hydro_2_N"/>
</dbReference>
<evidence type="ECO:0000256" key="2">
    <source>
        <dbReference type="ARBA" id="ARBA00001913"/>
    </source>
</evidence>
<dbReference type="InterPro" id="IPR006102">
    <property type="entry name" value="Ig-like_GH2"/>
</dbReference>
<dbReference type="InterPro" id="IPR008979">
    <property type="entry name" value="Galactose-bd-like_sf"/>
</dbReference>
<dbReference type="Gene3D" id="2.60.120.260">
    <property type="entry name" value="Galactose-binding domain-like"/>
    <property type="match status" value="1"/>
</dbReference>
<reference evidence="15 16" key="1">
    <citation type="submission" date="2017-08" db="EMBL/GenBank/DDBJ databases">
        <title>Comparative genomics of non-oral Prevotella species.</title>
        <authorList>
            <person name="Accetto T."/>
            <person name="Nograsek B."/>
            <person name="Avgustin G."/>
        </authorList>
    </citation>
    <scope>NUCLEOTIDE SEQUENCE [LARGE SCALE GENOMIC DNA]</scope>
    <source>
        <strain evidence="15 16">TC1-1</strain>
    </source>
</reference>
<evidence type="ECO:0000256" key="4">
    <source>
        <dbReference type="ARBA" id="ARBA00011245"/>
    </source>
</evidence>
<dbReference type="InterPro" id="IPR011013">
    <property type="entry name" value="Gal_mutarotase_sf_dom"/>
</dbReference>
<evidence type="ECO:0000259" key="14">
    <source>
        <dbReference type="Pfam" id="PF02929"/>
    </source>
</evidence>
<dbReference type="InterPro" id="IPR013783">
    <property type="entry name" value="Ig-like_fold"/>
</dbReference>
<dbReference type="PANTHER" id="PTHR46323">
    <property type="entry name" value="BETA-GALACTOSIDASE"/>
    <property type="match status" value="1"/>
</dbReference>
<dbReference type="SUPFAM" id="SSF74650">
    <property type="entry name" value="Galactose mutarotase-like"/>
    <property type="match status" value="1"/>
</dbReference>
<evidence type="ECO:0000256" key="1">
    <source>
        <dbReference type="ARBA" id="ARBA00001412"/>
    </source>
</evidence>
<evidence type="ECO:0000256" key="8">
    <source>
        <dbReference type="ARBA" id="ARBA00023295"/>
    </source>
</evidence>
<dbReference type="Gene3D" id="2.70.98.10">
    <property type="match status" value="1"/>
</dbReference>
<keyword evidence="16" id="KW-1185">Reference proteome</keyword>
<dbReference type="Pfam" id="PF02836">
    <property type="entry name" value="Glyco_hydro_2_C"/>
    <property type="match status" value="1"/>
</dbReference>
<evidence type="ECO:0000256" key="5">
    <source>
        <dbReference type="ARBA" id="ARBA00012756"/>
    </source>
</evidence>
<gene>
    <name evidence="15" type="ORF">CIK91_05715</name>
</gene>
<keyword evidence="10" id="KW-0732">Signal</keyword>
<dbReference type="Pfam" id="PF02929">
    <property type="entry name" value="Bgal_small_N"/>
    <property type="match status" value="1"/>
</dbReference>
<dbReference type="PRINTS" id="PR00132">
    <property type="entry name" value="GLHYDRLASE2"/>
</dbReference>
<comment type="subunit">
    <text evidence="4">Monomer.</text>
</comment>
<feature type="domain" description="Glycoside hydrolase family 2 catalytic" evidence="12">
    <location>
        <begin position="306"/>
        <end position="529"/>
    </location>
</feature>
<evidence type="ECO:0000259" key="12">
    <source>
        <dbReference type="Pfam" id="PF02836"/>
    </source>
</evidence>
<dbReference type="Gene3D" id="2.60.40.10">
    <property type="entry name" value="Immunoglobulins"/>
    <property type="match status" value="1"/>
</dbReference>
<dbReference type="InterPro" id="IPR017853">
    <property type="entry name" value="GH"/>
</dbReference>
<dbReference type="Pfam" id="PF00703">
    <property type="entry name" value="Glyco_hydro_2"/>
    <property type="match status" value="1"/>
</dbReference>
<evidence type="ECO:0000256" key="6">
    <source>
        <dbReference type="ARBA" id="ARBA00022801"/>
    </source>
</evidence>
<feature type="signal peptide" evidence="10">
    <location>
        <begin position="1"/>
        <end position="19"/>
    </location>
</feature>
<dbReference type="InterPro" id="IPR006101">
    <property type="entry name" value="Glyco_hydro_2"/>
</dbReference>
<dbReference type="SUPFAM" id="SSF49785">
    <property type="entry name" value="Galactose-binding domain-like"/>
    <property type="match status" value="1"/>
</dbReference>
<dbReference type="GO" id="GO:0016787">
    <property type="term" value="F:hydrolase activity"/>
    <property type="evidence" value="ECO:0007669"/>
    <property type="project" value="UniProtKB-KW"/>
</dbReference>
<dbReference type="RefSeq" id="WP_094448318.1">
    <property type="nucleotide sequence ID" value="NZ_CP091801.1"/>
</dbReference>
<dbReference type="EC" id="3.2.1.23" evidence="5"/>
<dbReference type="InterPro" id="IPR036156">
    <property type="entry name" value="Beta-gal/glucu_dom_sf"/>
</dbReference>
<comment type="catalytic activity">
    <reaction evidence="1">
        <text>Hydrolysis of terminal non-reducing beta-D-galactose residues in beta-D-galactosides.</text>
        <dbReference type="EC" id="3.2.1.23"/>
    </reaction>
</comment>
<dbReference type="Pfam" id="PF02837">
    <property type="entry name" value="Glyco_hydro_2_N"/>
    <property type="match status" value="1"/>
</dbReference>
<accession>A0ABX4EIJ3</accession>
<evidence type="ECO:0000259" key="13">
    <source>
        <dbReference type="Pfam" id="PF02837"/>
    </source>
</evidence>
<evidence type="ECO:0000313" key="15">
    <source>
        <dbReference type="EMBL" id="OYP55830.1"/>
    </source>
</evidence>
<name>A0ABX4EIJ3_SEGBR</name>
<evidence type="ECO:0000256" key="10">
    <source>
        <dbReference type="SAM" id="SignalP"/>
    </source>
</evidence>
<evidence type="ECO:0000256" key="7">
    <source>
        <dbReference type="ARBA" id="ARBA00022837"/>
    </source>
</evidence>
<dbReference type="InterPro" id="IPR006103">
    <property type="entry name" value="Glyco_hydro_2_cat"/>
</dbReference>
<keyword evidence="6 15" id="KW-0378">Hydrolase</keyword>
<dbReference type="InterPro" id="IPR050347">
    <property type="entry name" value="Bact_Beta-galactosidase"/>
</dbReference>
<dbReference type="PANTHER" id="PTHR46323:SF2">
    <property type="entry name" value="BETA-GALACTOSIDASE"/>
    <property type="match status" value="1"/>
</dbReference>
<feature type="chain" id="PRO_5046601092" description="beta-galactosidase" evidence="10">
    <location>
        <begin position="20"/>
        <end position="942"/>
    </location>
</feature>
<sequence>MRRIFLFTGLMISMLSASAQTSVETRRQYLSGHGCDDMVKWIFKCTDGQNSGKWTTIGVPSCWELQGFGTYQYGMRFYGIPKPEGIANEKGYYKYDFYLPAEWQGNQIQLVFEAVMTDAKVKINGRKAGNGLHQGGFYRFVYDVTDRIFFGKHKNTIEVEVSKESENSQVNMAERRADYWNFGGIIRPVFVVAKPVYNIDRVAIDAKMDGRFTADCFLSRGLQAGGKIKTEIVDSKGKVVASNISEVRGNDQTLVDFKVNRPSLWTAETPNLYTAVFTLQDNTGKILHRERQKFGFRTIEYRQHDGVYINGKKVIFKGVNRHSFRPESGRTLSKAKNIEDVKLIKSMNMNAVRLSHYPADPEFLEACDSLGLYVESELSGWHWAHTTIIGQQLVKEMVTRDQNHPSIIFWSNGNEGGFNYELDSEFGRWDKQNRVVLYPWANRNGFETKHYRSWGETLEYMRQPEIFMPTEFLHGLYDGGHGAGLKDYWQIMMHNPRCAGGFLWDLADEGVVRTDLNNIVDCVGNFGADGIVGPHFEKEGSYYTIKEVWSPVQVSASVQGKDIAYTLRNTYNFVNLKDCKFTYRCLELPSWGNSQVKVLKKGNLEAPHVEPGDSSVVVLKNIPASTSAVELTAVDHHGDTIMTWSTKVQPSAAVNSAVASEVSTSETVDELLVKAGERTYYYSKKNGRLEKVMVGGRTISLSNGPRFVAAKRSDRSFDQFYNHDDQDAEKKKTQYTEYADQGAFHGMTWLDTAAGKTLRVSYDYGTLHHVDYIFQKDGSVRMQAEYDFNGVVDLMGIAFDYPESKVKSKAWVGQGPYRVWQNRLDGPQYGYWQNAYNDPIPGESWEYPEFKGYFAQVDWMQLTTEEGKIGIKAIQNASNIGVYQPRDGRDHILYELPATGISILQVIPAVRNKVNTTDLNGPSAQPYWSTSSKTVVVDLKFD</sequence>
<keyword evidence="8" id="KW-0326">Glycosidase</keyword>
<dbReference type="InterPro" id="IPR004199">
    <property type="entry name" value="B-gal_small/dom_5"/>
</dbReference>
<dbReference type="Gene3D" id="3.20.20.80">
    <property type="entry name" value="Glycosidases"/>
    <property type="match status" value="1"/>
</dbReference>
<comment type="caution">
    <text evidence="15">The sequence shown here is derived from an EMBL/GenBank/DDBJ whole genome shotgun (WGS) entry which is preliminary data.</text>
</comment>
<evidence type="ECO:0000256" key="9">
    <source>
        <dbReference type="ARBA" id="ARBA00032230"/>
    </source>
</evidence>
<evidence type="ECO:0000256" key="3">
    <source>
        <dbReference type="ARBA" id="ARBA00007401"/>
    </source>
</evidence>
<comment type="similarity">
    <text evidence="3">Belongs to the glycosyl hydrolase 2 family.</text>
</comment>
<dbReference type="SUPFAM" id="SSF49303">
    <property type="entry name" value="beta-Galactosidase/glucuronidase domain"/>
    <property type="match status" value="1"/>
</dbReference>
<keyword evidence="7" id="KW-0106">Calcium</keyword>
<comment type="cofactor">
    <cofactor evidence="2">
        <name>Ca(2+)</name>
        <dbReference type="ChEBI" id="CHEBI:29108"/>
    </cofactor>
</comment>
<dbReference type="EMBL" id="NPJF01000026">
    <property type="protein sequence ID" value="OYP55830.1"/>
    <property type="molecule type" value="Genomic_DNA"/>
</dbReference>
<feature type="domain" description="Glycoside hydrolase family 2 immunoglobulin-like beta-sandwich" evidence="11">
    <location>
        <begin position="208"/>
        <end position="297"/>
    </location>
</feature>
<dbReference type="InterPro" id="IPR014718">
    <property type="entry name" value="GH-type_carb-bd"/>
</dbReference>
<feature type="domain" description="Beta galactosidase small chain/" evidence="14">
    <location>
        <begin position="677"/>
        <end position="872"/>
    </location>
</feature>
<protein>
    <recommendedName>
        <fullName evidence="5">beta-galactosidase</fullName>
        <ecNumber evidence="5">3.2.1.23</ecNumber>
    </recommendedName>
    <alternativeName>
        <fullName evidence="9">Lactase</fullName>
    </alternativeName>
</protein>
<organism evidence="15 16">
    <name type="scientific">Segatella bryantii</name>
    <name type="common">Prevotella bryantii</name>
    <dbReference type="NCBI Taxonomy" id="77095"/>
    <lineage>
        <taxon>Bacteria</taxon>
        <taxon>Pseudomonadati</taxon>
        <taxon>Bacteroidota</taxon>
        <taxon>Bacteroidia</taxon>
        <taxon>Bacteroidales</taxon>
        <taxon>Prevotellaceae</taxon>
        <taxon>Segatella</taxon>
    </lineage>
</organism>
<dbReference type="Proteomes" id="UP000216189">
    <property type="component" value="Unassembled WGS sequence"/>
</dbReference>
<evidence type="ECO:0000313" key="16">
    <source>
        <dbReference type="Proteomes" id="UP000216189"/>
    </source>
</evidence>
<proteinExistence type="inferred from homology"/>
<dbReference type="SUPFAM" id="SSF51445">
    <property type="entry name" value="(Trans)glycosidases"/>
    <property type="match status" value="1"/>
</dbReference>
<evidence type="ECO:0000259" key="11">
    <source>
        <dbReference type="Pfam" id="PF00703"/>
    </source>
</evidence>